<comment type="caution">
    <text evidence="4">The sequence shown here is derived from an EMBL/GenBank/DDBJ whole genome shotgun (WGS) entry which is preliminary data.</text>
</comment>
<evidence type="ECO:0000256" key="2">
    <source>
        <dbReference type="PIRSR" id="PIRSR006386-1"/>
    </source>
</evidence>
<comment type="catalytic activity">
    <reaction evidence="1">
        <text>2-hydroxychromene-2-carboxylate = (3E)-4-(2-hydroxyphenyl)-2-oxobut-3-enoate</text>
        <dbReference type="Rhea" id="RHEA:27401"/>
        <dbReference type="ChEBI" id="CHEBI:59350"/>
        <dbReference type="ChEBI" id="CHEBI:59353"/>
        <dbReference type="EC" id="5.99.1.4"/>
    </reaction>
</comment>
<name>A0A368DZW1_9PROT</name>
<dbReference type="GO" id="GO:0006749">
    <property type="term" value="P:glutathione metabolic process"/>
    <property type="evidence" value="ECO:0007669"/>
    <property type="project" value="TreeGrafter"/>
</dbReference>
<dbReference type="GO" id="GO:0004602">
    <property type="term" value="F:glutathione peroxidase activity"/>
    <property type="evidence" value="ECO:0007669"/>
    <property type="project" value="TreeGrafter"/>
</dbReference>
<proteinExistence type="inferred from homology"/>
<dbReference type="GO" id="GO:1901170">
    <property type="term" value="P:naphthalene catabolic process"/>
    <property type="evidence" value="ECO:0007669"/>
    <property type="project" value="InterPro"/>
</dbReference>
<reference evidence="4 5" key="1">
    <citation type="journal article" date="2018" name="Microbiome">
        <title>Fine metagenomic profile of the Mediterranean stratified and mixed water columns revealed by assembly and recruitment.</title>
        <authorList>
            <person name="Haro-Moreno J.M."/>
            <person name="Lopez-Perez M."/>
            <person name="De La Torre J.R."/>
            <person name="Picazo A."/>
            <person name="Camacho A."/>
            <person name="Rodriguez-Valera F."/>
        </authorList>
    </citation>
    <scope>NUCLEOTIDE SEQUENCE [LARGE SCALE GENOMIC DNA]</scope>
    <source>
        <strain evidence="4">MED-G55</strain>
    </source>
</reference>
<dbReference type="Gene3D" id="3.40.30.10">
    <property type="entry name" value="Glutaredoxin"/>
    <property type="match status" value="1"/>
</dbReference>
<dbReference type="InterPro" id="IPR001853">
    <property type="entry name" value="DSBA-like_thioredoxin_dom"/>
</dbReference>
<protein>
    <recommendedName>
        <fullName evidence="1">2-hydroxychromene-2-carboxylate isomerase</fullName>
        <ecNumber evidence="1">5.99.1.4</ecNumber>
    </recommendedName>
</protein>
<comment type="similarity">
    <text evidence="1">Belongs to the GST superfamily. NadH family.</text>
</comment>
<keyword evidence="1 4" id="KW-0413">Isomerase</keyword>
<dbReference type="GO" id="GO:0004364">
    <property type="term" value="F:glutathione transferase activity"/>
    <property type="evidence" value="ECO:0007669"/>
    <property type="project" value="TreeGrafter"/>
</dbReference>
<evidence type="ECO:0000313" key="5">
    <source>
        <dbReference type="Proteomes" id="UP000252132"/>
    </source>
</evidence>
<dbReference type="InterPro" id="IPR036249">
    <property type="entry name" value="Thioredoxin-like_sf"/>
</dbReference>
<feature type="domain" description="DSBA-like thioredoxin" evidence="3">
    <location>
        <begin position="4"/>
        <end position="197"/>
    </location>
</feature>
<accession>A0A368DZW1</accession>
<dbReference type="InterPro" id="IPR044087">
    <property type="entry name" value="NahD-like"/>
</dbReference>
<gene>
    <name evidence="4" type="ORF">DBW69_03620</name>
</gene>
<evidence type="ECO:0000313" key="4">
    <source>
        <dbReference type="EMBL" id="RCL77392.1"/>
    </source>
</evidence>
<feature type="active site" description="Nucleophile" evidence="2">
    <location>
        <position position="12"/>
    </location>
</feature>
<sequence length="204" mass="23470">MARLEFFFDISSPWTYLAFSRIEALTEKMQAELVWRPILVGGVFNSVNQELYETRANPNPVKLNYSVKDLKDWADFCDLDINWPEIFPVNAVNIMRGALFALDHDKLPNYARLGFEAYWRDGLDVSNPDILSGIAEACDLPINDFLTSLKDNAIKSRLRENTDELCQRGGFGSPTMFINETDMYFGNDRLLLVEEKLKNENLQK</sequence>
<dbReference type="EC" id="5.99.1.4" evidence="1"/>
<evidence type="ECO:0000259" key="3">
    <source>
        <dbReference type="Pfam" id="PF01323"/>
    </source>
</evidence>
<dbReference type="Pfam" id="PF01323">
    <property type="entry name" value="DSBA"/>
    <property type="match status" value="1"/>
</dbReference>
<dbReference type="AlphaFoldDB" id="A0A368DZW1"/>
<organism evidence="4 5">
    <name type="scientific">PS1 clade bacterium</name>
    <dbReference type="NCBI Taxonomy" id="2175152"/>
    <lineage>
        <taxon>Bacteria</taxon>
        <taxon>Pseudomonadati</taxon>
        <taxon>Pseudomonadota</taxon>
        <taxon>Alphaproteobacteria</taxon>
        <taxon>PS1 clade</taxon>
    </lineage>
</organism>
<dbReference type="CDD" id="cd03022">
    <property type="entry name" value="DsbA_HCCA_Iso"/>
    <property type="match status" value="1"/>
</dbReference>
<dbReference type="InterPro" id="IPR051924">
    <property type="entry name" value="GST_Kappa/NadH"/>
</dbReference>
<dbReference type="Proteomes" id="UP000252132">
    <property type="component" value="Unassembled WGS sequence"/>
</dbReference>
<dbReference type="SUPFAM" id="SSF52833">
    <property type="entry name" value="Thioredoxin-like"/>
    <property type="match status" value="1"/>
</dbReference>
<evidence type="ECO:0000256" key="1">
    <source>
        <dbReference type="PIRNR" id="PIRNR006386"/>
    </source>
</evidence>
<dbReference type="PIRSF" id="PIRSF006386">
    <property type="entry name" value="HCCAis_GSTk"/>
    <property type="match status" value="1"/>
</dbReference>
<dbReference type="EMBL" id="QOQF01000009">
    <property type="protein sequence ID" value="RCL77392.1"/>
    <property type="molecule type" value="Genomic_DNA"/>
</dbReference>
<dbReference type="GO" id="GO:0018845">
    <property type="term" value="F:2-hydroxychromene-2-carboxylate isomerase activity"/>
    <property type="evidence" value="ECO:0007669"/>
    <property type="project" value="UniProtKB-UniRule"/>
</dbReference>
<dbReference type="PANTHER" id="PTHR42943:SF2">
    <property type="entry name" value="GLUTATHIONE S-TRANSFERASE KAPPA 1"/>
    <property type="match status" value="1"/>
</dbReference>
<dbReference type="InterPro" id="IPR014440">
    <property type="entry name" value="HCCAis_GSTk"/>
</dbReference>
<dbReference type="PANTHER" id="PTHR42943">
    <property type="entry name" value="GLUTATHIONE S-TRANSFERASE KAPPA"/>
    <property type="match status" value="1"/>
</dbReference>